<dbReference type="InterPro" id="IPR012816">
    <property type="entry name" value="NADAR"/>
</dbReference>
<gene>
    <name evidence="7" type="ORF">HNR73_002423</name>
</gene>
<evidence type="ECO:0000313" key="7">
    <source>
        <dbReference type="EMBL" id="MBB6034569.1"/>
    </source>
</evidence>
<feature type="compositionally biased region" description="Basic and acidic residues" evidence="3">
    <location>
        <begin position="201"/>
        <end position="211"/>
    </location>
</feature>
<dbReference type="Pfam" id="PF24645">
    <property type="entry name" value="DUF7639"/>
    <property type="match status" value="1"/>
</dbReference>
<evidence type="ECO:0000313" key="8">
    <source>
        <dbReference type="Proteomes" id="UP000548476"/>
    </source>
</evidence>
<evidence type="ECO:0000256" key="2">
    <source>
        <dbReference type="ARBA" id="ARBA00000751"/>
    </source>
</evidence>
<organism evidence="7 8">
    <name type="scientific">Phytomonospora endophytica</name>
    <dbReference type="NCBI Taxonomy" id="714109"/>
    <lineage>
        <taxon>Bacteria</taxon>
        <taxon>Bacillati</taxon>
        <taxon>Actinomycetota</taxon>
        <taxon>Actinomycetes</taxon>
        <taxon>Micromonosporales</taxon>
        <taxon>Micromonosporaceae</taxon>
        <taxon>Phytomonospora</taxon>
    </lineage>
</organism>
<dbReference type="AlphaFoldDB" id="A0A841FPS9"/>
<evidence type="ECO:0000256" key="1">
    <source>
        <dbReference type="ARBA" id="ARBA00000022"/>
    </source>
</evidence>
<dbReference type="GO" id="GO:0016740">
    <property type="term" value="F:transferase activity"/>
    <property type="evidence" value="ECO:0007669"/>
    <property type="project" value="UniProtKB-KW"/>
</dbReference>
<feature type="domain" description="NADAR" evidence="4">
    <location>
        <begin position="232"/>
        <end position="350"/>
    </location>
</feature>
<feature type="compositionally biased region" description="Basic and acidic residues" evidence="3">
    <location>
        <begin position="181"/>
        <end position="191"/>
    </location>
</feature>
<feature type="domain" description="DUF7639" evidence="6">
    <location>
        <begin position="114"/>
        <end position="201"/>
    </location>
</feature>
<reference evidence="7 8" key="1">
    <citation type="submission" date="2020-08" db="EMBL/GenBank/DDBJ databases">
        <title>Genomic Encyclopedia of Type Strains, Phase IV (KMG-IV): sequencing the most valuable type-strain genomes for metagenomic binning, comparative biology and taxonomic classification.</title>
        <authorList>
            <person name="Goeker M."/>
        </authorList>
    </citation>
    <scope>NUCLEOTIDE SEQUENCE [LARGE SCALE GENOMIC DNA]</scope>
    <source>
        <strain evidence="7 8">YIM 65646</strain>
    </source>
</reference>
<dbReference type="SUPFAM" id="SSF143990">
    <property type="entry name" value="YbiA-like"/>
    <property type="match status" value="1"/>
</dbReference>
<name>A0A841FPS9_9ACTN</name>
<dbReference type="RefSeq" id="WP_184787457.1">
    <property type="nucleotide sequence ID" value="NZ_BONT01000110.1"/>
</dbReference>
<comment type="catalytic activity">
    <reaction evidence="2">
        <text>2,5-diamino-6-hydroxy-4-(5-phosphoribosylamino)-pyrimidine + H2O = 2,5,6-triamino-4-hydroxypyrimidine + D-ribose 5-phosphate</text>
        <dbReference type="Rhea" id="RHEA:23436"/>
        <dbReference type="ChEBI" id="CHEBI:15377"/>
        <dbReference type="ChEBI" id="CHEBI:58614"/>
        <dbReference type="ChEBI" id="CHEBI:78346"/>
        <dbReference type="ChEBI" id="CHEBI:137796"/>
    </reaction>
</comment>
<dbReference type="Gene3D" id="1.10.357.40">
    <property type="entry name" value="YbiA-like"/>
    <property type="match status" value="1"/>
</dbReference>
<proteinExistence type="predicted"/>
<dbReference type="EMBL" id="JACHGT010000005">
    <property type="protein sequence ID" value="MBB6034569.1"/>
    <property type="molecule type" value="Genomic_DNA"/>
</dbReference>
<sequence length="356" mass="38950">MTSDKRTWRTVDGVRIEGTRRPVFVDNGGAHLLTDLTIYADGVIDCQSAHLDLDGLAAALESGRVAIAPPPGSTVSIHHLATWTCGETRAVVTPATLLAEIADEIDRLNGRPGSRERCEAAAHAWAADPGEAERLALREAFLAVPEHRRRYFGARLWHYLSAITPVGEEAECDGTRSLITGERRDKARKSFAEQAAGHRASQRDTPADGPREPASAPIGTGEAATWALQIDHPAPIHYRGRDYRSVAHAYWALSTPDPAAHDRIAAAEKGYDAHRLAKHAPLRPGWPEARLAVMAELLRAKFNTHPALAEILRATGDARIVHHGLEGAHWTSEGTNWIGRLHELLRAELRLREGLR</sequence>
<dbReference type="Proteomes" id="UP000548476">
    <property type="component" value="Unassembled WGS sequence"/>
</dbReference>
<dbReference type="CDD" id="cd15457">
    <property type="entry name" value="NADAR"/>
    <property type="match status" value="1"/>
</dbReference>
<evidence type="ECO:0000259" key="4">
    <source>
        <dbReference type="Pfam" id="PF08719"/>
    </source>
</evidence>
<dbReference type="InterPro" id="IPR037238">
    <property type="entry name" value="YbiA-like_sf"/>
</dbReference>
<dbReference type="Pfam" id="PF24644">
    <property type="entry name" value="DUF7638"/>
    <property type="match status" value="1"/>
</dbReference>
<evidence type="ECO:0000256" key="3">
    <source>
        <dbReference type="SAM" id="MobiDB-lite"/>
    </source>
</evidence>
<keyword evidence="7" id="KW-0808">Transferase</keyword>
<keyword evidence="8" id="KW-1185">Reference proteome</keyword>
<dbReference type="Pfam" id="PF08719">
    <property type="entry name" value="NADAR"/>
    <property type="match status" value="1"/>
</dbReference>
<feature type="region of interest" description="Disordered" evidence="3">
    <location>
        <begin position="177"/>
        <end position="218"/>
    </location>
</feature>
<evidence type="ECO:0000259" key="6">
    <source>
        <dbReference type="Pfam" id="PF24645"/>
    </source>
</evidence>
<comment type="caution">
    <text evidence="7">The sequence shown here is derived from an EMBL/GenBank/DDBJ whole genome shotgun (WGS) entry which is preliminary data.</text>
</comment>
<dbReference type="InterPro" id="IPR056056">
    <property type="entry name" value="DUF7639"/>
</dbReference>
<comment type="catalytic activity">
    <reaction evidence="1">
        <text>5-amino-6-(5-phospho-D-ribosylamino)uracil + H2O = 5,6-diaminouracil + D-ribose 5-phosphate</text>
        <dbReference type="Rhea" id="RHEA:55020"/>
        <dbReference type="ChEBI" id="CHEBI:15377"/>
        <dbReference type="ChEBI" id="CHEBI:46252"/>
        <dbReference type="ChEBI" id="CHEBI:58453"/>
        <dbReference type="ChEBI" id="CHEBI:78346"/>
    </reaction>
</comment>
<dbReference type="InterPro" id="IPR056055">
    <property type="entry name" value="DUF7638"/>
</dbReference>
<feature type="domain" description="DUF7638" evidence="5">
    <location>
        <begin position="6"/>
        <end position="112"/>
    </location>
</feature>
<protein>
    <submittedName>
        <fullName evidence="7">Putative NAD-dependent protein-ADP-ribosyltransferase YbiA (DUF1768 family)</fullName>
    </submittedName>
</protein>
<accession>A0A841FPS9</accession>
<evidence type="ECO:0000259" key="5">
    <source>
        <dbReference type="Pfam" id="PF24644"/>
    </source>
</evidence>